<dbReference type="EMBL" id="JBHUEQ010000006">
    <property type="protein sequence ID" value="MFD1745006.1"/>
    <property type="molecule type" value="Genomic_DNA"/>
</dbReference>
<evidence type="ECO:0000313" key="1">
    <source>
        <dbReference type="EMBL" id="MFD1745006.1"/>
    </source>
</evidence>
<dbReference type="Proteomes" id="UP001597322">
    <property type="component" value="Unassembled WGS sequence"/>
</dbReference>
<dbReference type="RefSeq" id="WP_377397829.1">
    <property type="nucleotide sequence ID" value="NZ_JBHUEQ010000006.1"/>
</dbReference>
<dbReference type="InterPro" id="IPR010732">
    <property type="entry name" value="T6SS_TssG-like"/>
</dbReference>
<keyword evidence="2" id="KW-1185">Reference proteome</keyword>
<comment type="caution">
    <text evidence="1">The sequence shown here is derived from an EMBL/GenBank/DDBJ whole genome shotgun (WGS) entry which is preliminary data.</text>
</comment>
<evidence type="ECO:0000313" key="2">
    <source>
        <dbReference type="Proteomes" id="UP001597322"/>
    </source>
</evidence>
<accession>A0ABW4M358</accession>
<dbReference type="PANTHER" id="PTHR35564">
    <property type="match status" value="1"/>
</dbReference>
<reference evidence="2" key="1">
    <citation type="journal article" date="2019" name="Int. J. Syst. Evol. Microbiol.">
        <title>The Global Catalogue of Microorganisms (GCM) 10K type strain sequencing project: providing services to taxonomists for standard genome sequencing and annotation.</title>
        <authorList>
            <consortium name="The Broad Institute Genomics Platform"/>
            <consortium name="The Broad Institute Genome Sequencing Center for Infectious Disease"/>
            <person name="Wu L."/>
            <person name="Ma J."/>
        </authorList>
    </citation>
    <scope>NUCLEOTIDE SEQUENCE [LARGE SCALE GENOMIC DNA]</scope>
    <source>
        <strain evidence="2">CG52</strain>
    </source>
</reference>
<dbReference type="PANTHER" id="PTHR35564:SF4">
    <property type="entry name" value="CYTOPLASMIC PROTEIN"/>
    <property type="match status" value="1"/>
</dbReference>
<gene>
    <name evidence="1" type="primary">tssG</name>
    <name evidence="1" type="ORF">ACFSE1_05965</name>
</gene>
<protein>
    <submittedName>
        <fullName evidence="1">Type VI secretion system baseplate subunit TssG</fullName>
    </submittedName>
</protein>
<organism evidence="1 2">
    <name type="scientific">Rhizobium helianthi</name>
    <dbReference type="NCBI Taxonomy" id="1132695"/>
    <lineage>
        <taxon>Bacteria</taxon>
        <taxon>Pseudomonadati</taxon>
        <taxon>Pseudomonadota</taxon>
        <taxon>Alphaproteobacteria</taxon>
        <taxon>Hyphomicrobiales</taxon>
        <taxon>Rhizobiaceae</taxon>
        <taxon>Rhizobium/Agrobacterium group</taxon>
        <taxon>Rhizobium</taxon>
    </lineage>
</organism>
<sequence length="339" mass="37316">MDVGLPHHQDALAERLLRDPGRFEPVTALRVAQRASPEGLDIVAPVGVEPSPLAVSGFTRTDKRNRIKTLFASLSGPVGSLPASYNQLVMREERQRSKALSAFLDVFNGRISELFADATEKYRIARWLRWQGGRDGSGFLRALLSLGGFGTRRTISRAEVAEDVVLRFSGFFANRTRSASALSAMLCELTGASVRIEQFRPRWIKIPQGERSRLGQPQGLILGGNASAGQSLRDLTGAFRLVIGPLAYADYMRLSPDSRLLREIVALTRLYVGPTLDFDVQVVLRREDVPFCQLGRAGDPPRLGWNTWARTEPAVKDNGDAIIQAAAVEKLSRELPHAS</sequence>
<dbReference type="NCBIfam" id="TIGR03347">
    <property type="entry name" value="VI_chp_1"/>
    <property type="match status" value="1"/>
</dbReference>
<dbReference type="Pfam" id="PF06996">
    <property type="entry name" value="T6SS_TssG"/>
    <property type="match status" value="1"/>
</dbReference>
<name>A0ABW4M358_9HYPH</name>
<proteinExistence type="predicted"/>